<evidence type="ECO:0000256" key="1">
    <source>
        <dbReference type="SAM" id="MobiDB-lite"/>
    </source>
</evidence>
<dbReference type="GO" id="GO:0006357">
    <property type="term" value="P:regulation of transcription by RNA polymerase II"/>
    <property type="evidence" value="ECO:0000318"/>
    <property type="project" value="GO_Central"/>
</dbReference>
<dbReference type="eggNOG" id="ENOG502SDED">
    <property type="taxonomic scope" value="Eukaryota"/>
</dbReference>
<protein>
    <submittedName>
        <fullName evidence="2">Uncharacterized protein</fullName>
    </submittedName>
</protein>
<dbReference type="PANTHER" id="PTHR47060">
    <property type="entry name" value="HOMEOBOX PROTEIN NOBOX"/>
    <property type="match status" value="1"/>
</dbReference>
<evidence type="ECO:0000313" key="3">
    <source>
        <dbReference type="Proteomes" id="UP000000305"/>
    </source>
</evidence>
<dbReference type="OrthoDB" id="6159439at2759"/>
<dbReference type="PhylomeDB" id="E9H4S9"/>
<reference evidence="2 3" key="1">
    <citation type="journal article" date="2011" name="Science">
        <title>The ecoresponsive genome of Daphnia pulex.</title>
        <authorList>
            <person name="Colbourne J.K."/>
            <person name="Pfrender M.E."/>
            <person name="Gilbert D."/>
            <person name="Thomas W.K."/>
            <person name="Tucker A."/>
            <person name="Oakley T.H."/>
            <person name="Tokishita S."/>
            <person name="Aerts A."/>
            <person name="Arnold G.J."/>
            <person name="Basu M.K."/>
            <person name="Bauer D.J."/>
            <person name="Caceres C.E."/>
            <person name="Carmel L."/>
            <person name="Casola C."/>
            <person name="Choi J.H."/>
            <person name="Detter J.C."/>
            <person name="Dong Q."/>
            <person name="Dusheyko S."/>
            <person name="Eads B.D."/>
            <person name="Frohlich T."/>
            <person name="Geiler-Samerotte K.A."/>
            <person name="Gerlach D."/>
            <person name="Hatcher P."/>
            <person name="Jogdeo S."/>
            <person name="Krijgsveld J."/>
            <person name="Kriventseva E.V."/>
            <person name="Kultz D."/>
            <person name="Laforsch C."/>
            <person name="Lindquist E."/>
            <person name="Lopez J."/>
            <person name="Manak J.R."/>
            <person name="Muller J."/>
            <person name="Pangilinan J."/>
            <person name="Patwardhan R.P."/>
            <person name="Pitluck S."/>
            <person name="Pritham E.J."/>
            <person name="Rechtsteiner A."/>
            <person name="Rho M."/>
            <person name="Rogozin I.B."/>
            <person name="Sakarya O."/>
            <person name="Salamov A."/>
            <person name="Schaack S."/>
            <person name="Shapiro H."/>
            <person name="Shiga Y."/>
            <person name="Skalitzky C."/>
            <person name="Smith Z."/>
            <person name="Souvorov A."/>
            <person name="Sung W."/>
            <person name="Tang Z."/>
            <person name="Tsuchiya D."/>
            <person name="Tu H."/>
            <person name="Vos H."/>
            <person name="Wang M."/>
            <person name="Wolf Y.I."/>
            <person name="Yamagata H."/>
            <person name="Yamada T."/>
            <person name="Ye Y."/>
            <person name="Shaw J.R."/>
            <person name="Andrews J."/>
            <person name="Crease T.J."/>
            <person name="Tang H."/>
            <person name="Lucas S.M."/>
            <person name="Robertson H.M."/>
            <person name="Bork P."/>
            <person name="Koonin E.V."/>
            <person name="Zdobnov E.M."/>
            <person name="Grigoriev I.V."/>
            <person name="Lynch M."/>
            <person name="Boore J.L."/>
        </authorList>
    </citation>
    <scope>NUCLEOTIDE SEQUENCE [LARGE SCALE GENOMIC DNA]</scope>
</reference>
<dbReference type="PANTHER" id="PTHR47060:SF1">
    <property type="entry name" value="HOMEOBOX PROTEIN NOBOX"/>
    <property type="match status" value="1"/>
</dbReference>
<dbReference type="InParanoid" id="E9H4S9"/>
<feature type="compositionally biased region" description="Polar residues" evidence="1">
    <location>
        <begin position="189"/>
        <end position="202"/>
    </location>
</feature>
<sequence>MDYGSGLHIANWKTLVWDLRDYYLTKDSDHFHVLYWYQFTLGTNQNQLLSSCFRTSKSSSGSGRQRHFYDEVQLELLEAEFARDPFSNREGRRRIAHGGFRIAVDVPANLDLQEPQLQLAKQIANVVDHRLTFLVNVNKILTTPLKFYSHQPAVPATVEPINYSTSESSSSSPLQSEWLATSCPQDVVSPQSNYNNSNGSRTDQQPQQQDYSSYYWNNWDYSPPFYPTTMTNSNFFSNTVPDPYSSSYSYYSPEITNPETHY</sequence>
<dbReference type="GO" id="GO:0000981">
    <property type="term" value="F:DNA-binding transcription factor activity, RNA polymerase II-specific"/>
    <property type="evidence" value="ECO:0000318"/>
    <property type="project" value="GO_Central"/>
</dbReference>
<dbReference type="GO" id="GO:0000978">
    <property type="term" value="F:RNA polymerase II cis-regulatory region sequence-specific DNA binding"/>
    <property type="evidence" value="ECO:0000318"/>
    <property type="project" value="GO_Central"/>
</dbReference>
<dbReference type="InterPro" id="IPR042988">
    <property type="entry name" value="NOBOX"/>
</dbReference>
<accession>E9H4S9</accession>
<dbReference type="EMBL" id="GL732592">
    <property type="protein sequence ID" value="EFX73305.1"/>
    <property type="molecule type" value="Genomic_DNA"/>
</dbReference>
<organism evidence="2 3">
    <name type="scientific">Daphnia pulex</name>
    <name type="common">Water flea</name>
    <dbReference type="NCBI Taxonomy" id="6669"/>
    <lineage>
        <taxon>Eukaryota</taxon>
        <taxon>Metazoa</taxon>
        <taxon>Ecdysozoa</taxon>
        <taxon>Arthropoda</taxon>
        <taxon>Crustacea</taxon>
        <taxon>Branchiopoda</taxon>
        <taxon>Diplostraca</taxon>
        <taxon>Cladocera</taxon>
        <taxon>Anomopoda</taxon>
        <taxon>Daphniidae</taxon>
        <taxon>Daphnia</taxon>
    </lineage>
</organism>
<dbReference type="HOGENOM" id="CLU_1062703_0_0_1"/>
<gene>
    <name evidence="2" type="ORF">DAPPUDRAFT_253420</name>
</gene>
<proteinExistence type="predicted"/>
<evidence type="ECO:0000313" key="2">
    <source>
        <dbReference type="EMBL" id="EFX73305.1"/>
    </source>
</evidence>
<keyword evidence="3" id="KW-1185">Reference proteome</keyword>
<dbReference type="KEGG" id="dpx:DAPPUDRAFT_253420"/>
<dbReference type="Proteomes" id="UP000000305">
    <property type="component" value="Unassembled WGS sequence"/>
</dbReference>
<dbReference type="AlphaFoldDB" id="E9H4S9"/>
<name>E9H4S9_DAPPU</name>
<feature type="region of interest" description="Disordered" evidence="1">
    <location>
        <begin position="189"/>
        <end position="208"/>
    </location>
</feature>